<comment type="similarity">
    <text evidence="1">Belongs to the TCAF family.</text>
</comment>
<dbReference type="InterPro" id="IPR035423">
    <property type="entry name" value="M60-like_N"/>
</dbReference>
<gene>
    <name evidence="3" type="primary">TRPM8-2</name>
</gene>
<dbReference type="Gene3D" id="1.10.390.30">
    <property type="entry name" value="Peptidase M60, enhancin-like domain 3"/>
    <property type="match status" value="1"/>
</dbReference>
<dbReference type="InterPro" id="IPR031161">
    <property type="entry name" value="Peptidase_M60_dom"/>
</dbReference>
<dbReference type="STRING" id="244447.ENSCSEP00000022824"/>
<dbReference type="FunFam" id="3.40.390.80:FF:000001">
    <property type="entry name" value="TRPM8 channel-associated factor 1"/>
    <property type="match status" value="1"/>
</dbReference>
<organism evidence="4 5">
    <name type="scientific">Cynoglossus semilaevis</name>
    <name type="common">Tongue sole</name>
    <dbReference type="NCBI Taxonomy" id="244447"/>
    <lineage>
        <taxon>Eukaryota</taxon>
        <taxon>Metazoa</taxon>
        <taxon>Chordata</taxon>
        <taxon>Craniata</taxon>
        <taxon>Vertebrata</taxon>
        <taxon>Euteleostomi</taxon>
        <taxon>Actinopterygii</taxon>
        <taxon>Neopterygii</taxon>
        <taxon>Teleostei</taxon>
        <taxon>Neoteleostei</taxon>
        <taxon>Acanthomorphata</taxon>
        <taxon>Carangaria</taxon>
        <taxon>Pleuronectiformes</taxon>
        <taxon>Pleuronectoidei</taxon>
        <taxon>Cynoglossidae</taxon>
        <taxon>Cynoglossinae</taxon>
        <taxon>Cynoglossus</taxon>
    </lineage>
</organism>
<sequence length="919" mass="102764">MSKPAVHHMHEDAYMCVMKGLTELDLRGSAVPSTLVLTGDHAFPLATSSKGQILMAASMCHKGRIVVLGHESYLTACPSLVENAVTWLGGAHSKKPVSVGVQRKYSNVAKNLSTPHFLPKVVGSLSDSPDVDVYVTDAYIEDEKPKDLVKFLKAGGGLLMAGQAWSWAKGHPKQATLINFKGNKVSGAAGIHFCCIQGDVECLPVSPKIPTSWMTGVIDEDFVKDLEFLLRGVSQFEFQGGALFSEILVHGSLAFPIGITDDGGTFLAGAYYGQGRVIVISHEGFIGSKNIMQFWKNALQWLDEDRNGVVGVAHDKAFKHLKTSGLKCENTKFRKDLSVYICTAYSAKEADEILEFVEEGGGLLIGGHAWYWAQTHPGQNPLTDFPGNKILNKMGLSLLETSIKGALFKAPMPSHVFKDMYHFRHLLHRFAGYVNRGDKLTKEEEKHLKKLSKDCASYLKMNAHGCCFYTQLLSSLTDILVMSGMPQVCESYPVKNPKDHLLLNVGTELYKVSPDPDTLLPHLIKNNPVMPVLWNHKITITVNTANMPEWVSTGLYLSPGMKTYMAIPAELVGKDWKVQVGCQTDVLDHDKLLRPPCVHQRFSINKEMIQVWNLWGGLIYLVAPKNTQVDGAEVIVQMAVPAPYYKAGETTLSEWSYLRTAPAPWAELEFDNIILTVPTDVVKDLERPDELAEHWNIMMNAIADLAARPHKFKRKERVVTDVQISHGWMHAGYPIMMHKATAPHLVSVEHAKKNGLWGPIHELGHNQQRACWEFPPHTTEGTCNLWSVYVHETVLGISRGKAHPNMTKECREKRTKNFVEGGRQLSKWSVWVALETYMQLQDKFGWDAFKKVFTAYHKMSNFPNGKQEKMNLYAETFSKTVGMNLAEFFKAWGWPIQKATVDKLSNLPLWTDHPMVQYG</sequence>
<dbReference type="Pfam" id="PF17291">
    <property type="entry name" value="M60-like_N"/>
    <property type="match status" value="1"/>
</dbReference>
<name>A0A3P8W852_CYNSE</name>
<dbReference type="GO" id="GO:0005886">
    <property type="term" value="C:plasma membrane"/>
    <property type="evidence" value="ECO:0007669"/>
    <property type="project" value="TreeGrafter"/>
</dbReference>
<dbReference type="GO" id="GO:0090314">
    <property type="term" value="P:positive regulation of protein targeting to membrane"/>
    <property type="evidence" value="ECO:0007669"/>
    <property type="project" value="TreeGrafter"/>
</dbReference>
<dbReference type="Pfam" id="PF13402">
    <property type="entry name" value="Peptidase_M60"/>
    <property type="match status" value="1"/>
</dbReference>
<dbReference type="KEGG" id="csem:103378281"/>
<dbReference type="InterPro" id="IPR042279">
    <property type="entry name" value="Pep_M60_3"/>
</dbReference>
<dbReference type="GeneTree" id="ENSGT00390000017365"/>
<dbReference type="AlphaFoldDB" id="A0A3P8W852"/>
<proteinExistence type="evidence at transcript level"/>
<dbReference type="InterPro" id="IPR029062">
    <property type="entry name" value="Class_I_gatase-like"/>
</dbReference>
<dbReference type="GO" id="GO:0044325">
    <property type="term" value="F:transmembrane transporter binding"/>
    <property type="evidence" value="ECO:0007669"/>
    <property type="project" value="TreeGrafter"/>
</dbReference>
<dbReference type="Gene3D" id="3.40.390.80">
    <property type="entry name" value="Peptidase M60, enhancin-like domain 2"/>
    <property type="match status" value="1"/>
</dbReference>
<reference evidence="3" key="2">
    <citation type="submission" date="2018-03" db="EMBL/GenBank/DDBJ databases">
        <authorList>
            <person name="Zhuang J."/>
        </authorList>
    </citation>
    <scope>NUCLEOTIDE SEQUENCE</scope>
</reference>
<dbReference type="EMBL" id="MH091700">
    <property type="protein sequence ID" value="QCI56000.1"/>
    <property type="molecule type" value="mRNA"/>
</dbReference>
<evidence type="ECO:0000313" key="5">
    <source>
        <dbReference type="Proteomes" id="UP000265120"/>
    </source>
</evidence>
<protein>
    <submittedName>
        <fullName evidence="3">TRPM8 channel-associated factor 2</fullName>
    </submittedName>
    <submittedName>
        <fullName evidence="4">Zgc:162193</fullName>
    </submittedName>
</protein>
<evidence type="ECO:0000259" key="2">
    <source>
        <dbReference type="PROSITE" id="PS51723"/>
    </source>
</evidence>
<dbReference type="PROSITE" id="PS51723">
    <property type="entry name" value="PEPTIDASE_M60"/>
    <property type="match status" value="1"/>
</dbReference>
<dbReference type="SMART" id="SM01276">
    <property type="entry name" value="M60-like"/>
    <property type="match status" value="1"/>
</dbReference>
<evidence type="ECO:0000313" key="4">
    <source>
        <dbReference type="Ensembl" id="ENSCSEP00000022824.1"/>
    </source>
</evidence>
<dbReference type="InterPro" id="IPR051244">
    <property type="entry name" value="TCAF"/>
</dbReference>
<dbReference type="OrthoDB" id="10260387at2759"/>
<dbReference type="PANTHER" id="PTHR15730:SF5">
    <property type="entry name" value="SI:CH211-210B2.2-RELATED"/>
    <property type="match status" value="1"/>
</dbReference>
<dbReference type="PANTHER" id="PTHR15730">
    <property type="entry name" value="EXPERIMENTAL AUTOIMMUNE PROSTATITIS ANTIGEN 2-RELATED"/>
    <property type="match status" value="1"/>
</dbReference>
<evidence type="ECO:0000256" key="1">
    <source>
        <dbReference type="ARBA" id="ARBA00009770"/>
    </source>
</evidence>
<dbReference type="OMA" id="YMAIPAE"/>
<reference evidence="4" key="3">
    <citation type="submission" date="2025-05" db="UniProtKB">
        <authorList>
            <consortium name="Ensembl"/>
        </authorList>
    </citation>
    <scope>IDENTIFICATION</scope>
</reference>
<reference evidence="4 5" key="1">
    <citation type="journal article" date="2014" name="Nat. Genet.">
        <title>Whole-genome sequence of a flatfish provides insights into ZW sex chromosome evolution and adaptation to a benthic lifestyle.</title>
        <authorList>
            <person name="Chen S."/>
            <person name="Zhang G."/>
            <person name="Shao C."/>
            <person name="Huang Q."/>
            <person name="Liu G."/>
            <person name="Zhang P."/>
            <person name="Song W."/>
            <person name="An N."/>
            <person name="Chalopin D."/>
            <person name="Volff J.N."/>
            <person name="Hong Y."/>
            <person name="Li Q."/>
            <person name="Sha Z."/>
            <person name="Zhou H."/>
            <person name="Xie M."/>
            <person name="Yu Q."/>
            <person name="Liu Y."/>
            <person name="Xiang H."/>
            <person name="Wang N."/>
            <person name="Wu K."/>
            <person name="Yang C."/>
            <person name="Zhou Q."/>
            <person name="Liao X."/>
            <person name="Yang L."/>
            <person name="Hu Q."/>
            <person name="Zhang J."/>
            <person name="Meng L."/>
            <person name="Jin L."/>
            <person name="Tian Y."/>
            <person name="Lian J."/>
            <person name="Yang J."/>
            <person name="Miao G."/>
            <person name="Liu S."/>
            <person name="Liang Z."/>
            <person name="Yan F."/>
            <person name="Li Y."/>
            <person name="Sun B."/>
            <person name="Zhang H."/>
            <person name="Zhang J."/>
            <person name="Zhu Y."/>
            <person name="Du M."/>
            <person name="Zhao Y."/>
            <person name="Schartl M."/>
            <person name="Tang Q."/>
            <person name="Wang J."/>
        </authorList>
    </citation>
    <scope>NUCLEOTIDE SEQUENCE</scope>
</reference>
<dbReference type="Ensembl" id="ENSCSET00000023117.1">
    <property type="protein sequence ID" value="ENSCSEP00000022824.1"/>
    <property type="gene ID" value="ENSCSEG00000014544.1"/>
</dbReference>
<accession>A0A3P8W852</accession>
<dbReference type="Proteomes" id="UP000265120">
    <property type="component" value="Chromosome 4"/>
</dbReference>
<keyword evidence="5" id="KW-1185">Reference proteome</keyword>
<dbReference type="SUPFAM" id="SSF52317">
    <property type="entry name" value="Class I glutamine amidotransferase-like"/>
    <property type="match status" value="1"/>
</dbReference>
<evidence type="ECO:0000313" key="3">
    <source>
        <dbReference type="EMBL" id="QCI56000.1"/>
    </source>
</evidence>
<feature type="domain" description="Peptidase M60" evidence="2">
    <location>
        <begin position="548"/>
        <end position="845"/>
    </location>
</feature>